<evidence type="ECO:0000313" key="3">
    <source>
        <dbReference type="Proteomes" id="UP000322530"/>
    </source>
</evidence>
<gene>
    <name evidence="2" type="ORF">KDI_19070</name>
</gene>
<dbReference type="Proteomes" id="UP000322530">
    <property type="component" value="Unassembled WGS sequence"/>
</dbReference>
<dbReference type="InterPro" id="IPR036866">
    <property type="entry name" value="RibonucZ/Hydroxyglut_hydro"/>
</dbReference>
<accession>A0A5A5TBF0</accession>
<keyword evidence="3" id="KW-1185">Reference proteome</keyword>
<feature type="domain" description="Metallo-beta-lactamase" evidence="1">
    <location>
        <begin position="34"/>
        <end position="248"/>
    </location>
</feature>
<name>A0A5A5TBF0_9CHLR</name>
<proteinExistence type="predicted"/>
<sequence length="326" mass="35868">MGYPSPSFSSPYFTLEQVADGLYVALARAGTGARANAGIVDLGEQTLVFDTFSTPQAAASLRQAAEHLTGRPVKYVINSHHHMDHVFGNQVFEGATIFASDTTYNLMRTSGAERVERLRANPLPFEQLEGELAYETDPAIQRDGSLYIRELRAVHEALPTLQFRLPDVTFERRLAFAGSKHSAVLLTFGGGHSPSDSLFYFPDLALAFVGDLVQTGHHPALNDGNPAEWMQILTRLDMLQLTALIPGHGTVGTGQDIHVMLQYFNDLQQLVAQAIAANITLEQLLSIAIPGPYAAWQAAPDFKENLQYLYAWQQQIRATSEQENPT</sequence>
<evidence type="ECO:0000259" key="1">
    <source>
        <dbReference type="SMART" id="SM00849"/>
    </source>
</evidence>
<dbReference type="EMBL" id="BIXY01000022">
    <property type="protein sequence ID" value="GCF08343.1"/>
    <property type="molecule type" value="Genomic_DNA"/>
</dbReference>
<dbReference type="Pfam" id="PF00753">
    <property type="entry name" value="Lactamase_B"/>
    <property type="match status" value="1"/>
</dbReference>
<dbReference type="SUPFAM" id="SSF56281">
    <property type="entry name" value="Metallo-hydrolase/oxidoreductase"/>
    <property type="match status" value="1"/>
</dbReference>
<dbReference type="SMART" id="SM00849">
    <property type="entry name" value="Lactamase_B"/>
    <property type="match status" value="1"/>
</dbReference>
<dbReference type="AlphaFoldDB" id="A0A5A5TBF0"/>
<dbReference type="PANTHER" id="PTHR42951">
    <property type="entry name" value="METALLO-BETA-LACTAMASE DOMAIN-CONTAINING"/>
    <property type="match status" value="1"/>
</dbReference>
<dbReference type="RefSeq" id="WP_172631994.1">
    <property type="nucleotide sequence ID" value="NZ_BIXY01000022.1"/>
</dbReference>
<dbReference type="CDD" id="cd16282">
    <property type="entry name" value="metallo-hydrolase-like_MBL-fold"/>
    <property type="match status" value="1"/>
</dbReference>
<dbReference type="PANTHER" id="PTHR42951:SF4">
    <property type="entry name" value="ACYL-COENZYME A THIOESTERASE MBLAC2"/>
    <property type="match status" value="1"/>
</dbReference>
<dbReference type="InterPro" id="IPR050855">
    <property type="entry name" value="NDM-1-like"/>
</dbReference>
<protein>
    <recommendedName>
        <fullName evidence="1">Metallo-beta-lactamase domain-containing protein</fullName>
    </recommendedName>
</protein>
<comment type="caution">
    <text evidence="2">The sequence shown here is derived from an EMBL/GenBank/DDBJ whole genome shotgun (WGS) entry which is preliminary data.</text>
</comment>
<dbReference type="InterPro" id="IPR001279">
    <property type="entry name" value="Metallo-B-lactamas"/>
</dbReference>
<dbReference type="Gene3D" id="3.60.15.10">
    <property type="entry name" value="Ribonuclease Z/Hydroxyacylglutathione hydrolase-like"/>
    <property type="match status" value="1"/>
</dbReference>
<organism evidence="2 3">
    <name type="scientific">Dictyobacter arantiisoli</name>
    <dbReference type="NCBI Taxonomy" id="2014874"/>
    <lineage>
        <taxon>Bacteria</taxon>
        <taxon>Bacillati</taxon>
        <taxon>Chloroflexota</taxon>
        <taxon>Ktedonobacteria</taxon>
        <taxon>Ktedonobacterales</taxon>
        <taxon>Dictyobacteraceae</taxon>
        <taxon>Dictyobacter</taxon>
    </lineage>
</organism>
<reference evidence="2 3" key="1">
    <citation type="submission" date="2019-01" db="EMBL/GenBank/DDBJ databases">
        <title>Draft genome sequence of Dictyobacter sp. Uno17.</title>
        <authorList>
            <person name="Wang C.M."/>
            <person name="Zheng Y."/>
            <person name="Sakai Y."/>
            <person name="Abe K."/>
            <person name="Yokota A."/>
            <person name="Yabe S."/>
        </authorList>
    </citation>
    <scope>NUCLEOTIDE SEQUENCE [LARGE SCALE GENOMIC DNA]</scope>
    <source>
        <strain evidence="2 3">Uno17</strain>
    </source>
</reference>
<evidence type="ECO:0000313" key="2">
    <source>
        <dbReference type="EMBL" id="GCF08343.1"/>
    </source>
</evidence>